<keyword evidence="1" id="KW-0175">Coiled coil</keyword>
<feature type="coiled-coil region" evidence="1">
    <location>
        <begin position="880"/>
        <end position="907"/>
    </location>
</feature>
<dbReference type="EMBL" id="GL945477">
    <property type="protein sequence ID" value="EGO02115.1"/>
    <property type="molecule type" value="Genomic_DNA"/>
</dbReference>
<keyword evidence="5" id="KW-1185">Reference proteome</keyword>
<reference evidence="5" key="1">
    <citation type="journal article" date="2011" name="Science">
        <title>The plant cell wall-decomposing machinery underlies the functional diversity of forest fungi.</title>
        <authorList>
            <person name="Eastwood D.C."/>
            <person name="Floudas D."/>
            <person name="Binder M."/>
            <person name="Majcherczyk A."/>
            <person name="Schneider P."/>
            <person name="Aerts A."/>
            <person name="Asiegbu F.O."/>
            <person name="Baker S.E."/>
            <person name="Barry K."/>
            <person name="Bendiksby M."/>
            <person name="Blumentritt M."/>
            <person name="Coutinho P.M."/>
            <person name="Cullen D."/>
            <person name="de Vries R.P."/>
            <person name="Gathman A."/>
            <person name="Goodell B."/>
            <person name="Henrissat B."/>
            <person name="Ihrmark K."/>
            <person name="Kauserud H."/>
            <person name="Kohler A."/>
            <person name="LaButti K."/>
            <person name="Lapidus A."/>
            <person name="Lavin J.L."/>
            <person name="Lee Y.-H."/>
            <person name="Lindquist E."/>
            <person name="Lilly W."/>
            <person name="Lucas S."/>
            <person name="Morin E."/>
            <person name="Murat C."/>
            <person name="Oguiza J.A."/>
            <person name="Park J."/>
            <person name="Pisabarro A.G."/>
            <person name="Riley R."/>
            <person name="Rosling A."/>
            <person name="Salamov A."/>
            <person name="Schmidt O."/>
            <person name="Schmutz J."/>
            <person name="Skrede I."/>
            <person name="Stenlid J."/>
            <person name="Wiebenga A."/>
            <person name="Xie X."/>
            <person name="Kuees U."/>
            <person name="Hibbett D.S."/>
            <person name="Hoffmeister D."/>
            <person name="Hoegberg N."/>
            <person name="Martin F."/>
            <person name="Grigoriev I.V."/>
            <person name="Watkinson S.C."/>
        </authorList>
    </citation>
    <scope>NUCLEOTIDE SEQUENCE [LARGE SCALE GENOMIC DNA]</scope>
    <source>
        <strain evidence="5">strain S7.3</strain>
    </source>
</reference>
<feature type="coiled-coil region" evidence="1">
    <location>
        <begin position="615"/>
        <end position="649"/>
    </location>
</feature>
<feature type="coiled-coil region" evidence="1">
    <location>
        <begin position="781"/>
        <end position="815"/>
    </location>
</feature>
<accession>F8PPW1</accession>
<evidence type="ECO:0000256" key="2">
    <source>
        <dbReference type="SAM" id="MobiDB-lite"/>
    </source>
</evidence>
<evidence type="ECO:0000313" key="4">
    <source>
        <dbReference type="EMBL" id="EGO02115.1"/>
    </source>
</evidence>
<name>F8PPW1_SERL3</name>
<gene>
    <name evidence="4" type="ORF">SERLA73DRAFT_48805</name>
</gene>
<dbReference type="PANTHER" id="PTHR43941:SF1">
    <property type="entry name" value="STRUCTURAL MAINTENANCE OF CHROMOSOMES PROTEIN 2"/>
    <property type="match status" value="1"/>
</dbReference>
<dbReference type="GO" id="GO:0003682">
    <property type="term" value="F:chromatin binding"/>
    <property type="evidence" value="ECO:0007669"/>
    <property type="project" value="TreeGrafter"/>
</dbReference>
<feature type="region of interest" description="Disordered" evidence="2">
    <location>
        <begin position="1"/>
        <end position="156"/>
    </location>
</feature>
<dbReference type="Proteomes" id="UP000008063">
    <property type="component" value="Unassembled WGS sequence"/>
</dbReference>
<dbReference type="GO" id="GO:0000785">
    <property type="term" value="C:chromatin"/>
    <property type="evidence" value="ECO:0007669"/>
    <property type="project" value="TreeGrafter"/>
</dbReference>
<evidence type="ECO:0000259" key="3">
    <source>
        <dbReference type="Pfam" id="PF15456"/>
    </source>
</evidence>
<protein>
    <recommendedName>
        <fullName evidence="3">Up-regulated during septation protein 1 domain-containing protein</fullName>
    </recommendedName>
</protein>
<sequence>MNGVRRFLAGGATPPNSTQTPSPQPTSPPPPPPLLPSGKPSWPPQSPSQASNSSFGSPKTNGTPGLNIRKDRQKLPLVASPKGEDDVGNTLQSGWSGSTSSPVLSPTRSQTSISASSPSRKPPPNGSATINSAVAGPSSPRILPPDPLTRKSSNTDWKRTSGLLNIRDELIMGLLASEAVVDSRECEILSAEEVEDLKKEHHILTIRLTAMQKKLNLETKIRDAALSLSRANSAHKKVSKQTEEQLEASERKVEIAQKELWRVSERAGDLQRKLLEHRAGVLSFSVRNMEKKLQPGNNVTDTDTSRMGTPSRSSQISSSLSTTTSVSTPSKARFDGAHLFAGHADALIPQLPKGPLSTADVAALEEKLRAATEALTAANKKQADMAREVAHLRLENQKIETTMGMELQNAEDTISNLEKELPRLENLNAQLEELLLERGIWEEDRARLVEREQDVERLESRLEVLEERSGEATQMEQLLADVKGQRSAEMQQKDNEILRLTMEWEVEKTAMEEERMHEFSRLQEEINELRNQNDAELQETRVELDEAVEALRTLIQSNGIDLFSRDISAKGLLSSVGIHLGKVSEKLNEHAKHQEEWDLIRRELEDASRTHQEKHEGLVGELEGLRRERDDARLQVQSLEEQVKQAEDLLLTAQVPTGPPIEYTGEAGELVAQLQAVWSILPAPDVRATRLGSQRHFRTASSNSNPGGSKPVLPSLSDMDVRSLKTLYDSRAKSNVPTGAGGNFTMDAFIARVRALVADDRALIERLIRFAQAHDLLKKNAERAQKLAQDSNSALETYQKQVTSLEDQNGALSLKQAALLEEIQRLHEAVDRAFAAKREVEVHAADQAETCRQLTEANNALSAKTLTLAEEAASAPEMVRRQLEAQLAECRASLKQTQDEIDRLHSSEQTQRIALLDELNSMQTENGNLRAQLRALKK</sequence>
<feature type="compositionally biased region" description="Low complexity" evidence="2">
    <location>
        <begin position="47"/>
        <end position="58"/>
    </location>
</feature>
<evidence type="ECO:0000313" key="5">
    <source>
        <dbReference type="Proteomes" id="UP000008063"/>
    </source>
</evidence>
<dbReference type="AlphaFoldDB" id="F8PPW1"/>
<dbReference type="GO" id="GO:0000793">
    <property type="term" value="C:condensed chromosome"/>
    <property type="evidence" value="ECO:0007669"/>
    <property type="project" value="TreeGrafter"/>
</dbReference>
<organism evidence="5">
    <name type="scientific">Serpula lacrymans var. lacrymans (strain S7.3)</name>
    <name type="common">Dry rot fungus</name>
    <dbReference type="NCBI Taxonomy" id="936435"/>
    <lineage>
        <taxon>Eukaryota</taxon>
        <taxon>Fungi</taxon>
        <taxon>Dikarya</taxon>
        <taxon>Basidiomycota</taxon>
        <taxon>Agaricomycotina</taxon>
        <taxon>Agaricomycetes</taxon>
        <taxon>Agaricomycetidae</taxon>
        <taxon>Boletales</taxon>
        <taxon>Coniophorineae</taxon>
        <taxon>Serpulaceae</taxon>
        <taxon>Serpula</taxon>
    </lineage>
</organism>
<proteinExistence type="predicted"/>
<feature type="coiled-coil region" evidence="1">
    <location>
        <begin position="194"/>
        <end position="266"/>
    </location>
</feature>
<dbReference type="GO" id="GO:0007076">
    <property type="term" value="P:mitotic chromosome condensation"/>
    <property type="evidence" value="ECO:0007669"/>
    <property type="project" value="TreeGrafter"/>
</dbReference>
<dbReference type="HOGENOM" id="CLU_011428_0_0_1"/>
<dbReference type="OMA" id="FFAGHSD"/>
<dbReference type="PANTHER" id="PTHR43941">
    <property type="entry name" value="STRUCTURAL MAINTENANCE OF CHROMOSOMES PROTEIN 2"/>
    <property type="match status" value="1"/>
</dbReference>
<feature type="region of interest" description="Disordered" evidence="2">
    <location>
        <begin position="693"/>
        <end position="716"/>
    </location>
</feature>
<dbReference type="OrthoDB" id="5569911at2759"/>
<feature type="coiled-coil region" evidence="1">
    <location>
        <begin position="361"/>
        <end position="475"/>
    </location>
</feature>
<feature type="domain" description="Up-regulated during septation protein 1" evidence="3">
    <location>
        <begin position="172"/>
        <end position="284"/>
    </location>
</feature>
<feature type="compositionally biased region" description="Low complexity" evidence="2">
    <location>
        <begin position="309"/>
        <end position="329"/>
    </location>
</feature>
<feature type="compositionally biased region" description="Polar residues" evidence="2">
    <location>
        <begin position="295"/>
        <end position="308"/>
    </location>
</feature>
<feature type="compositionally biased region" description="Pro residues" evidence="2">
    <location>
        <begin position="22"/>
        <end position="46"/>
    </location>
</feature>
<dbReference type="Pfam" id="PF15456">
    <property type="entry name" value="Uds1"/>
    <property type="match status" value="1"/>
</dbReference>
<dbReference type="GO" id="GO:0000796">
    <property type="term" value="C:condensin complex"/>
    <property type="evidence" value="ECO:0007669"/>
    <property type="project" value="TreeGrafter"/>
</dbReference>
<feature type="coiled-coil region" evidence="1">
    <location>
        <begin position="512"/>
        <end position="557"/>
    </location>
</feature>
<dbReference type="InParanoid" id="F8PPW1"/>
<evidence type="ECO:0000256" key="1">
    <source>
        <dbReference type="SAM" id="Coils"/>
    </source>
</evidence>
<dbReference type="STRING" id="936435.F8PPW1"/>
<dbReference type="InterPro" id="IPR029191">
    <property type="entry name" value="Uds1"/>
</dbReference>
<feature type="region of interest" description="Disordered" evidence="2">
    <location>
        <begin position="292"/>
        <end position="329"/>
    </location>
</feature>
<feature type="compositionally biased region" description="Polar residues" evidence="2">
    <location>
        <begin position="89"/>
        <end position="119"/>
    </location>
</feature>